<comment type="similarity">
    <text evidence="2 7">Belongs to the ExbD/TolR family.</text>
</comment>
<sequence>MALKLYSARRGRLSMTSLIDVIFLLLLFFMLTSTFSKFGEIELMAAGRGADTAERQMLFIKLGEDSLTLNAQPADLSRIADLIRLHPQAGDGHLVLISPSEAASSQRLVDLLSQLRQVTDLQAVVLG</sequence>
<dbReference type="AlphaFoldDB" id="A0A2I7KFM3"/>
<accession>A0A2I7KFM3</accession>
<dbReference type="Proteomes" id="UP000236447">
    <property type="component" value="Plasmid pP88_b"/>
</dbReference>
<proteinExistence type="inferred from homology"/>
<reference evidence="8 9" key="1">
    <citation type="journal article" date="2017" name="Front. Microbiol.">
        <title>Phaeobacter piscinae sp. nov., a species of the Roseobacter group and potential aquaculture probiont.</title>
        <authorList>
            <person name="Sonnenschein E.C."/>
            <person name="Phippen C.B.W."/>
            <person name="Nielsen K.F."/>
            <person name="Mateiu R.V."/>
            <person name="Melchiorsen J."/>
            <person name="Gram L."/>
            <person name="Overmann J."/>
            <person name="Freese H.M."/>
        </authorList>
    </citation>
    <scope>NUCLEOTIDE SEQUENCE [LARGE SCALE GENOMIC DNA]</scope>
    <source>
        <strain evidence="8 9">P88</strain>
        <plasmid evidence="9">pp88_b</plasmid>
    </source>
</reference>
<evidence type="ECO:0000256" key="7">
    <source>
        <dbReference type="RuleBase" id="RU003879"/>
    </source>
</evidence>
<comment type="subcellular location">
    <subcellularLocation>
        <location evidence="1">Cell membrane</location>
        <topology evidence="1">Single-pass membrane protein</topology>
    </subcellularLocation>
    <subcellularLocation>
        <location evidence="7">Cell membrane</location>
        <topology evidence="7">Single-pass type II membrane protein</topology>
    </subcellularLocation>
</comment>
<keyword evidence="5" id="KW-1133">Transmembrane helix</keyword>
<dbReference type="EMBL" id="CP010727">
    <property type="protein sequence ID" value="AUR01386.1"/>
    <property type="molecule type" value="Genomic_DNA"/>
</dbReference>
<evidence type="ECO:0000256" key="1">
    <source>
        <dbReference type="ARBA" id="ARBA00004162"/>
    </source>
</evidence>
<keyword evidence="6" id="KW-0472">Membrane</keyword>
<dbReference type="GO" id="GO:0022857">
    <property type="term" value="F:transmembrane transporter activity"/>
    <property type="evidence" value="ECO:0007669"/>
    <property type="project" value="InterPro"/>
</dbReference>
<organism evidence="8 9">
    <name type="scientific">Phaeobacter inhibens</name>
    <dbReference type="NCBI Taxonomy" id="221822"/>
    <lineage>
        <taxon>Bacteria</taxon>
        <taxon>Pseudomonadati</taxon>
        <taxon>Pseudomonadota</taxon>
        <taxon>Alphaproteobacteria</taxon>
        <taxon>Rhodobacterales</taxon>
        <taxon>Roseobacteraceae</taxon>
        <taxon>Phaeobacter</taxon>
    </lineage>
</organism>
<dbReference type="Pfam" id="PF02472">
    <property type="entry name" value="ExbD"/>
    <property type="match status" value="1"/>
</dbReference>
<keyword evidence="4 7" id="KW-0812">Transmembrane</keyword>
<keyword evidence="3" id="KW-1003">Cell membrane</keyword>
<evidence type="ECO:0000256" key="2">
    <source>
        <dbReference type="ARBA" id="ARBA00005811"/>
    </source>
</evidence>
<evidence type="ECO:0000256" key="5">
    <source>
        <dbReference type="ARBA" id="ARBA00022989"/>
    </source>
</evidence>
<dbReference type="GO" id="GO:0005886">
    <property type="term" value="C:plasma membrane"/>
    <property type="evidence" value="ECO:0007669"/>
    <property type="project" value="UniProtKB-SubCell"/>
</dbReference>
<dbReference type="PANTHER" id="PTHR30558:SF3">
    <property type="entry name" value="BIOPOLYMER TRANSPORT PROTEIN EXBD-RELATED"/>
    <property type="match status" value="1"/>
</dbReference>
<evidence type="ECO:0000313" key="9">
    <source>
        <dbReference type="Proteomes" id="UP000236447"/>
    </source>
</evidence>
<evidence type="ECO:0000256" key="3">
    <source>
        <dbReference type="ARBA" id="ARBA00022475"/>
    </source>
</evidence>
<name>A0A2I7KFM3_9RHOB</name>
<dbReference type="PANTHER" id="PTHR30558">
    <property type="entry name" value="EXBD MEMBRANE COMPONENT OF PMF-DRIVEN MACROMOLECULE IMPORT SYSTEM"/>
    <property type="match status" value="1"/>
</dbReference>
<keyword evidence="7" id="KW-0813">Transport</keyword>
<evidence type="ECO:0000256" key="6">
    <source>
        <dbReference type="ARBA" id="ARBA00023136"/>
    </source>
</evidence>
<reference evidence="8 9" key="2">
    <citation type="journal article" date="2017" name="Genome Biol. Evol.">
        <title>Trajectories and Drivers of Genome Evolution in Surface-Associated Marine Phaeobacter.</title>
        <authorList>
            <person name="Freese H.M."/>
            <person name="Sikorski J."/>
            <person name="Bunk B."/>
            <person name="Scheuner C."/>
            <person name="Meier-Kolthoff J.P."/>
            <person name="Sproer C."/>
            <person name="Gram L."/>
            <person name="Overmann J."/>
        </authorList>
    </citation>
    <scope>NUCLEOTIDE SEQUENCE [LARGE SCALE GENOMIC DNA]</scope>
    <source>
        <strain evidence="8 9">P88</strain>
        <plasmid evidence="9">pp88_b</plasmid>
    </source>
</reference>
<keyword evidence="8" id="KW-0614">Plasmid</keyword>
<evidence type="ECO:0000313" key="8">
    <source>
        <dbReference type="EMBL" id="AUR01386.1"/>
    </source>
</evidence>
<dbReference type="InterPro" id="IPR003400">
    <property type="entry name" value="ExbD"/>
</dbReference>
<evidence type="ECO:0000256" key="4">
    <source>
        <dbReference type="ARBA" id="ARBA00022692"/>
    </source>
</evidence>
<geneLocation type="plasmid" evidence="9">
    <name>pp88_b</name>
</geneLocation>
<dbReference type="GO" id="GO:0015031">
    <property type="term" value="P:protein transport"/>
    <property type="evidence" value="ECO:0007669"/>
    <property type="project" value="UniProtKB-KW"/>
</dbReference>
<protein>
    <submittedName>
        <fullName evidence="8">Outer membrane transport energization protein ExbD</fullName>
    </submittedName>
</protein>
<keyword evidence="7" id="KW-0653">Protein transport</keyword>
<gene>
    <name evidence="8" type="ORF">PhaeoP88_04074</name>
</gene>